<dbReference type="OrthoDB" id="10256233at2759"/>
<evidence type="ECO:0000259" key="6">
    <source>
        <dbReference type="PROSITE" id="PS51194"/>
    </source>
</evidence>
<evidence type="ECO:0000313" key="7">
    <source>
        <dbReference type="EMBL" id="CAH0561265.1"/>
    </source>
</evidence>
<dbReference type="GO" id="GO:0003676">
    <property type="term" value="F:nucleic acid binding"/>
    <property type="evidence" value="ECO:0007669"/>
    <property type="project" value="InterPro"/>
</dbReference>
<dbReference type="AlphaFoldDB" id="A0A9P0FMX6"/>
<dbReference type="GO" id="GO:0016787">
    <property type="term" value="F:hydrolase activity"/>
    <property type="evidence" value="ECO:0007669"/>
    <property type="project" value="UniProtKB-KW"/>
</dbReference>
<evidence type="ECO:0000313" key="8">
    <source>
        <dbReference type="Proteomes" id="UP001154078"/>
    </source>
</evidence>
<evidence type="ECO:0000256" key="1">
    <source>
        <dbReference type="ARBA" id="ARBA00022741"/>
    </source>
</evidence>
<name>A0A9P0FMX6_BRAAE</name>
<dbReference type="Gene3D" id="3.40.50.300">
    <property type="entry name" value="P-loop containing nucleotide triphosphate hydrolases"/>
    <property type="match status" value="2"/>
</dbReference>
<dbReference type="SUPFAM" id="SSF52540">
    <property type="entry name" value="P-loop containing nucleoside triphosphate hydrolases"/>
    <property type="match status" value="1"/>
</dbReference>
<gene>
    <name evidence="7" type="ORF">MELIAE_LOCUS10841</name>
</gene>
<dbReference type="InterPro" id="IPR011545">
    <property type="entry name" value="DEAD/DEAH_box_helicase_dom"/>
</dbReference>
<feature type="domain" description="Helicase C-terminal" evidence="6">
    <location>
        <begin position="319"/>
        <end position="467"/>
    </location>
</feature>
<sequence length="479" mass="54310">MSLRIFFRNNLRKPIECRLYSAEPQVKPEKPRCIISSHRTKLNHYTNTEYLKFTEIPLISKGWNHSKSKNDSFTIHPVDVDEHREEMHDLEEMGLNEDLRKVLRTWNVEKATDLQYRSFPAVLNGKHTLIAAETGCGKTLAYLLPIIKSLIGQKQNNLNHPQVVVLVPNRELAYQVGEIATNLSDAVGLKTKVLVGGRTKKLMMNPEFEDIDILVATPGAIGKLSTVGVYKLSEVRFMVLDEADTLVDDSFVERISSLVKRVPQAQFILCSATLPKKLPDVLAPIEMGIQHVTSSRLHKPPMNITQKFLKMTRSAKPSHLLQVVKNCNEPKLIFTNRNETCNWVAMFLRENNIPCSNINGEMNYAIRIDQWNQFVAGKNKILAATDVGSRGLNTIQVKHVINYNFPLYAADYLHRIGRVGRTGSPDSCRVTNFISGPEEVQLVRQIEYAIRKNEPLQNVDGNITNMVQKKILKSFKEAS</sequence>
<proteinExistence type="predicted"/>
<dbReference type="InterPro" id="IPR014001">
    <property type="entry name" value="Helicase_ATP-bd"/>
</dbReference>
<feature type="domain" description="Helicase ATP-binding" evidence="5">
    <location>
        <begin position="119"/>
        <end position="292"/>
    </location>
</feature>
<evidence type="ECO:0000256" key="2">
    <source>
        <dbReference type="ARBA" id="ARBA00022801"/>
    </source>
</evidence>
<keyword evidence="2" id="KW-0378">Hydrolase</keyword>
<evidence type="ECO:0000259" key="5">
    <source>
        <dbReference type="PROSITE" id="PS51192"/>
    </source>
</evidence>
<dbReference type="Proteomes" id="UP001154078">
    <property type="component" value="Chromosome 7"/>
</dbReference>
<dbReference type="SMART" id="SM00490">
    <property type="entry name" value="HELICc"/>
    <property type="match status" value="1"/>
</dbReference>
<dbReference type="GO" id="GO:0005524">
    <property type="term" value="F:ATP binding"/>
    <property type="evidence" value="ECO:0007669"/>
    <property type="project" value="UniProtKB-KW"/>
</dbReference>
<dbReference type="CDD" id="cd18787">
    <property type="entry name" value="SF2_C_DEAD"/>
    <property type="match status" value="1"/>
</dbReference>
<accession>A0A9P0FMX6</accession>
<evidence type="ECO:0008006" key="9">
    <source>
        <dbReference type="Google" id="ProtNLM"/>
    </source>
</evidence>
<dbReference type="InterPro" id="IPR027417">
    <property type="entry name" value="P-loop_NTPase"/>
</dbReference>
<keyword evidence="1" id="KW-0547">Nucleotide-binding</keyword>
<protein>
    <recommendedName>
        <fullName evidence="9">RNA helicase</fullName>
    </recommendedName>
</protein>
<evidence type="ECO:0000256" key="3">
    <source>
        <dbReference type="ARBA" id="ARBA00022806"/>
    </source>
</evidence>
<evidence type="ECO:0000256" key="4">
    <source>
        <dbReference type="ARBA" id="ARBA00022840"/>
    </source>
</evidence>
<dbReference type="InterPro" id="IPR001650">
    <property type="entry name" value="Helicase_C-like"/>
</dbReference>
<dbReference type="PANTHER" id="PTHR47960">
    <property type="entry name" value="DEAD-BOX ATP-DEPENDENT RNA HELICASE 50"/>
    <property type="match status" value="1"/>
</dbReference>
<dbReference type="PROSITE" id="PS51194">
    <property type="entry name" value="HELICASE_CTER"/>
    <property type="match status" value="1"/>
</dbReference>
<keyword evidence="3" id="KW-0347">Helicase</keyword>
<keyword evidence="8" id="KW-1185">Reference proteome</keyword>
<dbReference type="Pfam" id="PF00270">
    <property type="entry name" value="DEAD"/>
    <property type="match status" value="1"/>
</dbReference>
<dbReference type="EMBL" id="OV121138">
    <property type="protein sequence ID" value="CAH0561265.1"/>
    <property type="molecule type" value="Genomic_DNA"/>
</dbReference>
<dbReference type="PROSITE" id="PS51192">
    <property type="entry name" value="HELICASE_ATP_BIND_1"/>
    <property type="match status" value="1"/>
</dbReference>
<dbReference type="SMART" id="SM00487">
    <property type="entry name" value="DEXDc"/>
    <property type="match status" value="1"/>
</dbReference>
<dbReference type="Pfam" id="PF00271">
    <property type="entry name" value="Helicase_C"/>
    <property type="match status" value="1"/>
</dbReference>
<keyword evidence="4" id="KW-0067">ATP-binding</keyword>
<organism evidence="7 8">
    <name type="scientific">Brassicogethes aeneus</name>
    <name type="common">Rape pollen beetle</name>
    <name type="synonym">Meligethes aeneus</name>
    <dbReference type="NCBI Taxonomy" id="1431903"/>
    <lineage>
        <taxon>Eukaryota</taxon>
        <taxon>Metazoa</taxon>
        <taxon>Ecdysozoa</taxon>
        <taxon>Arthropoda</taxon>
        <taxon>Hexapoda</taxon>
        <taxon>Insecta</taxon>
        <taxon>Pterygota</taxon>
        <taxon>Neoptera</taxon>
        <taxon>Endopterygota</taxon>
        <taxon>Coleoptera</taxon>
        <taxon>Polyphaga</taxon>
        <taxon>Cucujiformia</taxon>
        <taxon>Nitidulidae</taxon>
        <taxon>Meligethinae</taxon>
        <taxon>Brassicogethes</taxon>
    </lineage>
</organism>
<dbReference type="GO" id="GO:0004386">
    <property type="term" value="F:helicase activity"/>
    <property type="evidence" value="ECO:0007669"/>
    <property type="project" value="UniProtKB-KW"/>
</dbReference>
<reference evidence="7" key="1">
    <citation type="submission" date="2021-12" db="EMBL/GenBank/DDBJ databases">
        <authorList>
            <person name="King R."/>
        </authorList>
    </citation>
    <scope>NUCLEOTIDE SEQUENCE</scope>
</reference>